<keyword evidence="4 5" id="KW-0694">RNA-binding</keyword>
<dbReference type="SUPFAM" id="SSF81891">
    <property type="entry name" value="Poly A polymerase C-terminal region-like"/>
    <property type="match status" value="1"/>
</dbReference>
<protein>
    <recommendedName>
        <fullName evidence="10">Poly A polymerase head domain-containing protein</fullName>
    </recommendedName>
</protein>
<accession>A0A168S188</accession>
<sequence length="537" mass="60362">MEETTFKRPKSFTTYGTAKNGATMKIVLTENESRICDLLQKVSDYIAVKRPDLPRIESRIAGGWVRDKLLGKECNDLDIALNSIMGFEFATYCNNYLKEHGLTTRTISKIDSNPAKSKHLETATTKLFDQEIDFCNLRTEVYTEDSRIPAEITFGTPAEDAYRRDTTINSLFYNINTDSVEDFTNQGLSDLSQGLIRTPLAPYETFRDDPLRVLRCIRFAGRFGFAMVPELSEAAKDATIKDALINKISRERIGTEVDKMLSGPSPFLSLQLIHQYGLYPTVFTSPSGVPLSQPPEDASQAVSAVGAVQWLLQETTSPLRTTANKEERRNLYLAAALLPYLSVMSEVKNRPIHAVQLVLRDSLKAPNHDVNTVSTLFRGVPLFQQAVQRLDQQHTISRSELGLLIRDIGALWQPCLKLALVQDLLQQPVAWALPDTLDTHLEAASVLLARYERLLDQAYQYDIQEAHTWRPMIDVREEDDTAAWTEAWTCSAAVIEGDDGLAAGTSRRNRGRMCRYDEAVLGGKQWKSSIKNHHPFS</sequence>
<dbReference type="GO" id="GO:0005739">
    <property type="term" value="C:mitochondrion"/>
    <property type="evidence" value="ECO:0007669"/>
    <property type="project" value="UniProtKB-ARBA"/>
</dbReference>
<dbReference type="SUPFAM" id="SSF81301">
    <property type="entry name" value="Nucleotidyltransferase"/>
    <property type="match status" value="1"/>
</dbReference>
<evidence type="ECO:0000256" key="5">
    <source>
        <dbReference type="RuleBase" id="RU003953"/>
    </source>
</evidence>
<dbReference type="Gene3D" id="3.30.460.10">
    <property type="entry name" value="Beta Polymerase, domain 2"/>
    <property type="match status" value="1"/>
</dbReference>
<dbReference type="PANTHER" id="PTHR13734">
    <property type="entry name" value="TRNA-NUCLEOTIDYLTRANSFERASE"/>
    <property type="match status" value="1"/>
</dbReference>
<name>A0A168S188_ABSGL</name>
<feature type="domain" description="Poly A polymerase head" evidence="6">
    <location>
        <begin position="59"/>
        <end position="197"/>
    </location>
</feature>
<dbReference type="InterPro" id="IPR043519">
    <property type="entry name" value="NT_sf"/>
</dbReference>
<proteinExistence type="inferred from homology"/>
<dbReference type="FunFam" id="3.30.460.10:FF:000019">
    <property type="entry name" value="tRNA nucleotidyltransferase cca2"/>
    <property type="match status" value="1"/>
</dbReference>
<evidence type="ECO:0000313" key="8">
    <source>
        <dbReference type="EMBL" id="SAM07668.1"/>
    </source>
</evidence>
<keyword evidence="2 5" id="KW-0808">Transferase</keyword>
<keyword evidence="3" id="KW-0547">Nucleotide-binding</keyword>
<dbReference type="Pfam" id="PF01743">
    <property type="entry name" value="PolyA_pol"/>
    <property type="match status" value="1"/>
</dbReference>
<evidence type="ECO:0000256" key="3">
    <source>
        <dbReference type="ARBA" id="ARBA00022741"/>
    </source>
</evidence>
<evidence type="ECO:0000256" key="1">
    <source>
        <dbReference type="ARBA" id="ARBA00007265"/>
    </source>
</evidence>
<dbReference type="GO" id="GO:0052927">
    <property type="term" value="F:CC tRNA cytidylyltransferase activity"/>
    <property type="evidence" value="ECO:0007669"/>
    <property type="project" value="TreeGrafter"/>
</dbReference>
<dbReference type="AlphaFoldDB" id="A0A168S188"/>
<dbReference type="GO" id="GO:0000166">
    <property type="term" value="F:nucleotide binding"/>
    <property type="evidence" value="ECO:0007669"/>
    <property type="project" value="UniProtKB-KW"/>
</dbReference>
<dbReference type="GO" id="GO:0001680">
    <property type="term" value="P:tRNA 3'-terminal CCA addition"/>
    <property type="evidence" value="ECO:0007669"/>
    <property type="project" value="TreeGrafter"/>
</dbReference>
<dbReference type="STRING" id="4829.A0A168S188"/>
<dbReference type="InterPro" id="IPR032828">
    <property type="entry name" value="PolyA_RNA-bd"/>
</dbReference>
<dbReference type="EMBL" id="LT554760">
    <property type="protein sequence ID" value="SAM07668.1"/>
    <property type="molecule type" value="Genomic_DNA"/>
</dbReference>
<evidence type="ECO:0000259" key="6">
    <source>
        <dbReference type="Pfam" id="PF01743"/>
    </source>
</evidence>
<evidence type="ECO:0000313" key="9">
    <source>
        <dbReference type="Proteomes" id="UP000078561"/>
    </source>
</evidence>
<dbReference type="OMA" id="ASRFNCT"/>
<dbReference type="InParanoid" id="A0A168S188"/>
<evidence type="ECO:0000256" key="2">
    <source>
        <dbReference type="ARBA" id="ARBA00022679"/>
    </source>
</evidence>
<dbReference type="Pfam" id="PF12627">
    <property type="entry name" value="PolyA_pol_RNAbd"/>
    <property type="match status" value="1"/>
</dbReference>
<dbReference type="CDD" id="cd05398">
    <property type="entry name" value="NT_ClassII-CCAase"/>
    <property type="match status" value="1"/>
</dbReference>
<dbReference type="PANTHER" id="PTHR13734:SF5">
    <property type="entry name" value="CCA TRNA NUCLEOTIDYLTRANSFERASE, MITOCHONDRIAL"/>
    <property type="match status" value="1"/>
</dbReference>
<feature type="domain" description="tRNA nucleotidyltransferase/poly(A) polymerase RNA and SrmB- binding" evidence="7">
    <location>
        <begin position="225"/>
        <end position="283"/>
    </location>
</feature>
<evidence type="ECO:0008006" key="10">
    <source>
        <dbReference type="Google" id="ProtNLM"/>
    </source>
</evidence>
<dbReference type="GO" id="GO:0052929">
    <property type="term" value="F:ATP:3'-cytidine-cytidine-tRNA adenylyltransferase activity"/>
    <property type="evidence" value="ECO:0007669"/>
    <property type="project" value="TreeGrafter"/>
</dbReference>
<dbReference type="Proteomes" id="UP000078561">
    <property type="component" value="Unassembled WGS sequence"/>
</dbReference>
<organism evidence="8">
    <name type="scientific">Absidia glauca</name>
    <name type="common">Pin mould</name>
    <dbReference type="NCBI Taxonomy" id="4829"/>
    <lineage>
        <taxon>Eukaryota</taxon>
        <taxon>Fungi</taxon>
        <taxon>Fungi incertae sedis</taxon>
        <taxon>Mucoromycota</taxon>
        <taxon>Mucoromycotina</taxon>
        <taxon>Mucoromycetes</taxon>
        <taxon>Mucorales</taxon>
        <taxon>Cunninghamellaceae</taxon>
        <taxon>Absidia</taxon>
    </lineage>
</organism>
<gene>
    <name evidence="8" type="primary">ABSGL_13311.1 scaffold 13659</name>
</gene>
<reference evidence="8" key="1">
    <citation type="submission" date="2016-04" db="EMBL/GenBank/DDBJ databases">
        <authorList>
            <person name="Evans L.H."/>
            <person name="Alamgir A."/>
            <person name="Owens N."/>
            <person name="Weber N.D."/>
            <person name="Virtaneva K."/>
            <person name="Barbian K."/>
            <person name="Babar A."/>
            <person name="Rosenke K."/>
        </authorList>
    </citation>
    <scope>NUCLEOTIDE SEQUENCE [LARGE SCALE GENOMIC DNA]</scope>
    <source>
        <strain evidence="8">CBS 101.48</strain>
    </source>
</reference>
<evidence type="ECO:0000259" key="7">
    <source>
        <dbReference type="Pfam" id="PF12627"/>
    </source>
</evidence>
<evidence type="ECO:0000256" key="4">
    <source>
        <dbReference type="ARBA" id="ARBA00022884"/>
    </source>
</evidence>
<comment type="similarity">
    <text evidence="1 5">Belongs to the tRNA nucleotidyltransferase/poly(A) polymerase family.</text>
</comment>
<keyword evidence="9" id="KW-1185">Reference proteome</keyword>
<dbReference type="GO" id="GO:0003723">
    <property type="term" value="F:RNA binding"/>
    <property type="evidence" value="ECO:0007669"/>
    <property type="project" value="UniProtKB-KW"/>
</dbReference>
<dbReference type="FunCoup" id="A0A168S188">
    <property type="interactions" value="786"/>
</dbReference>
<dbReference type="InterPro" id="IPR002646">
    <property type="entry name" value="PolA_pol_head_dom"/>
</dbReference>
<dbReference type="OrthoDB" id="445712at2759"/>
<dbReference type="Gene3D" id="1.10.3090.10">
    <property type="entry name" value="cca-adding enzyme, domain 2"/>
    <property type="match status" value="1"/>
</dbReference>